<dbReference type="EMBL" id="FP565575">
    <property type="protein sequence ID" value="CBE68395.1"/>
    <property type="molecule type" value="Genomic_DNA"/>
</dbReference>
<gene>
    <name evidence="1" type="ORF">DAMO_1335</name>
</gene>
<proteinExistence type="predicted"/>
<dbReference type="STRING" id="671143.DAMO_1335"/>
<evidence type="ECO:0000313" key="1">
    <source>
        <dbReference type="EMBL" id="CBE68395.1"/>
    </source>
</evidence>
<accession>D5MF66</accession>
<name>D5MF66_METO1</name>
<protein>
    <submittedName>
        <fullName evidence="1">Uncharacterized protein</fullName>
    </submittedName>
</protein>
<dbReference type="AlphaFoldDB" id="D5MF66"/>
<dbReference type="KEGG" id="mox:DAMO_1335"/>
<dbReference type="Proteomes" id="UP000006898">
    <property type="component" value="Chromosome"/>
</dbReference>
<evidence type="ECO:0000313" key="2">
    <source>
        <dbReference type="Proteomes" id="UP000006898"/>
    </source>
</evidence>
<dbReference type="HOGENOM" id="CLU_1324428_0_0_0"/>
<organism evidence="1 2">
    <name type="scientific">Methylomirabilis oxygeniifera</name>
    <dbReference type="NCBI Taxonomy" id="671143"/>
    <lineage>
        <taxon>Bacteria</taxon>
        <taxon>Candidatus Methylomirabilota</taxon>
        <taxon>Candidatus Methylomirabilia</taxon>
        <taxon>Candidatus Methylomirabilales</taxon>
        <taxon>Candidatus Methylomirabilaceae</taxon>
        <taxon>Candidatus Methylomirabilis</taxon>
    </lineage>
</organism>
<sequence length="207" mass="23306">MAISATELARIFDGSVSRQIQEALVRCVFGSYRTAHDECSGFPGEEAHDLLPYYRWIQLRSDLRGMTNRFDGVHASAERYHTLLHVGRILLTAQRVDGPEGLVRPSVYRLAYAASSQLELFEQNTPPPDDALFYAILLHGPDPREAKQPLFAQIAFPDKTLQSYVHKIDLFSRFEPVIDSLRIAHEEGGGQDVTIQLRKAAKKQNVS</sequence>
<reference evidence="1 2" key="1">
    <citation type="journal article" date="2010" name="Nature">
        <title>Nitrite-driven anaerobic methane oxidation by oxygenic bacteria.</title>
        <authorList>
            <person name="Ettwig K.F."/>
            <person name="Butler M.K."/>
            <person name="Le Paslier D."/>
            <person name="Pelletier E."/>
            <person name="Mangenot S."/>
            <person name="Kuypers M.M.M."/>
            <person name="Schreiber F."/>
            <person name="Dutilh B.E."/>
            <person name="Zedelius J."/>
            <person name="de Beer D."/>
            <person name="Gloerich J."/>
            <person name="Wessels H.J.C.T."/>
            <person name="van Allen T."/>
            <person name="Luesken F."/>
            <person name="Wu M."/>
            <person name="van de Pas-Schoonen K.T."/>
            <person name="Op den Camp H.J.M."/>
            <person name="Janssen-Megens E.M."/>
            <person name="Francoijs K-J."/>
            <person name="Stunnenberg H."/>
            <person name="Weissenbach J."/>
            <person name="Jetten M.S.M."/>
            <person name="Strous M."/>
        </authorList>
    </citation>
    <scope>NUCLEOTIDE SEQUENCE [LARGE SCALE GENOMIC DNA]</scope>
</reference>